<name>A0A1M7SFB2_9FIRM</name>
<dbReference type="InterPro" id="IPR017900">
    <property type="entry name" value="4Fe4S_Fe_S_CS"/>
</dbReference>
<evidence type="ECO:0000256" key="5">
    <source>
        <dbReference type="ARBA" id="ARBA00023014"/>
    </source>
</evidence>
<keyword evidence="7" id="KW-1185">Reference proteome</keyword>
<evidence type="ECO:0000256" key="2">
    <source>
        <dbReference type="ARBA" id="ARBA00022723"/>
    </source>
</evidence>
<gene>
    <name evidence="6" type="ORF">SAMN02745215_00765</name>
</gene>
<evidence type="ECO:0000313" key="7">
    <source>
        <dbReference type="Proteomes" id="UP000184010"/>
    </source>
</evidence>
<dbReference type="InterPro" id="IPR012206">
    <property type="entry name" value="Fd_FixX"/>
</dbReference>
<proteinExistence type="predicted"/>
<dbReference type="SUPFAM" id="SSF54862">
    <property type="entry name" value="4Fe-4S ferredoxins"/>
    <property type="match status" value="1"/>
</dbReference>
<dbReference type="EMBL" id="FRDN01000004">
    <property type="protein sequence ID" value="SHN57167.1"/>
    <property type="molecule type" value="Genomic_DNA"/>
</dbReference>
<keyword evidence="1" id="KW-0813">Transport</keyword>
<keyword evidence="3" id="KW-0249">Electron transport</keyword>
<evidence type="ECO:0000256" key="4">
    <source>
        <dbReference type="ARBA" id="ARBA00023004"/>
    </source>
</evidence>
<reference evidence="7" key="1">
    <citation type="submission" date="2016-12" db="EMBL/GenBank/DDBJ databases">
        <authorList>
            <person name="Varghese N."/>
            <person name="Submissions S."/>
        </authorList>
    </citation>
    <scope>NUCLEOTIDE SEQUENCE [LARGE SCALE GENOMIC DNA]</scope>
    <source>
        <strain evidence="7">DSM 11544</strain>
    </source>
</reference>
<keyword evidence="5" id="KW-0411">Iron-sulfur</keyword>
<dbReference type="STRING" id="1121395.SAMN02745215_00765"/>
<dbReference type="PANTHER" id="PTHR43082:SF3">
    <property type="entry name" value="FERREDOXIN-LIKE PROTEIN YDIT"/>
    <property type="match status" value="1"/>
</dbReference>
<dbReference type="GO" id="GO:0051536">
    <property type="term" value="F:iron-sulfur cluster binding"/>
    <property type="evidence" value="ECO:0007669"/>
    <property type="project" value="UniProtKB-KW"/>
</dbReference>
<organism evidence="6 7">
    <name type="scientific">Desulfitobacterium chlororespirans DSM 11544</name>
    <dbReference type="NCBI Taxonomy" id="1121395"/>
    <lineage>
        <taxon>Bacteria</taxon>
        <taxon>Bacillati</taxon>
        <taxon>Bacillota</taxon>
        <taxon>Clostridia</taxon>
        <taxon>Eubacteriales</taxon>
        <taxon>Desulfitobacteriaceae</taxon>
        <taxon>Desulfitobacterium</taxon>
    </lineage>
</organism>
<dbReference type="AlphaFoldDB" id="A0A1M7SFB2"/>
<dbReference type="PIRSF" id="PIRSF036548">
    <property type="entry name" value="Fdx_FixX"/>
    <property type="match status" value="1"/>
</dbReference>
<dbReference type="Gene3D" id="3.30.70.20">
    <property type="match status" value="1"/>
</dbReference>
<keyword evidence="4" id="KW-0408">Iron</keyword>
<keyword evidence="2" id="KW-0479">Metal-binding</keyword>
<sequence length="97" mass="10873">MNTANTVNVDAKLGLDKFYVDEENAHIVLKKDIDSKEYHKLMLACPAGLYKQDDKGGIHFDYAGCLECGTCRVLCGTTLLEKWEFPVGTLGIEFRWG</sequence>
<accession>A0A1M7SFB2</accession>
<evidence type="ECO:0000256" key="3">
    <source>
        <dbReference type="ARBA" id="ARBA00022982"/>
    </source>
</evidence>
<dbReference type="RefSeq" id="WP_072771347.1">
    <property type="nucleotide sequence ID" value="NZ_FRDN01000004.1"/>
</dbReference>
<dbReference type="PROSITE" id="PS00198">
    <property type="entry name" value="4FE4S_FER_1"/>
    <property type="match status" value="1"/>
</dbReference>
<evidence type="ECO:0000313" key="6">
    <source>
        <dbReference type="EMBL" id="SHN57167.1"/>
    </source>
</evidence>
<dbReference type="PANTHER" id="PTHR43082">
    <property type="entry name" value="FERREDOXIN-LIKE"/>
    <property type="match status" value="1"/>
</dbReference>
<dbReference type="GO" id="GO:0005506">
    <property type="term" value="F:iron ion binding"/>
    <property type="evidence" value="ECO:0007669"/>
    <property type="project" value="InterPro"/>
</dbReference>
<evidence type="ECO:0000256" key="1">
    <source>
        <dbReference type="ARBA" id="ARBA00022448"/>
    </source>
</evidence>
<protein>
    <submittedName>
        <fullName evidence="6">Ferredoxin-like protein FixX</fullName>
    </submittedName>
</protein>
<dbReference type="Proteomes" id="UP000184010">
    <property type="component" value="Unassembled WGS sequence"/>
</dbReference>